<feature type="signal peptide" evidence="1">
    <location>
        <begin position="1"/>
        <end position="20"/>
    </location>
</feature>
<evidence type="ECO:0000313" key="2">
    <source>
        <dbReference type="EMBL" id="NMU91015.1"/>
    </source>
</evidence>
<dbReference type="RefSeq" id="WP_100505073.1">
    <property type="nucleotide sequence ID" value="NZ_JABBZE010000158.1"/>
</dbReference>
<proteinExistence type="predicted"/>
<dbReference type="AlphaFoldDB" id="A0A848NN41"/>
<dbReference type="EMBL" id="JABBZE010000158">
    <property type="protein sequence ID" value="NMU91015.1"/>
    <property type="molecule type" value="Genomic_DNA"/>
</dbReference>
<protein>
    <submittedName>
        <fullName evidence="2">Uncharacterized protein</fullName>
    </submittedName>
</protein>
<evidence type="ECO:0000313" key="3">
    <source>
        <dbReference type="Proteomes" id="UP000542405"/>
    </source>
</evidence>
<gene>
    <name evidence="2" type="ORF">HGQ98_14765</name>
</gene>
<sequence length="148" mass="15192">MKPSAPWFLSCLLLAGAAHAGSAPAELSCVSESGKVALRGTIPSPSSEELSLTLTYGNAKQAFDSGDDPAYVVSDFPLGVFTLVAPDDTWPLTLYALPATVAVKKVANGDIAGTFQAKLTGPRPGGTAASGMGNPLTAILNCDYRYSL</sequence>
<feature type="chain" id="PRO_5032736347" evidence="1">
    <location>
        <begin position="21"/>
        <end position="148"/>
    </location>
</feature>
<organism evidence="2 3">
    <name type="scientific">Achromobacter ruhlandii</name>
    <dbReference type="NCBI Taxonomy" id="72557"/>
    <lineage>
        <taxon>Bacteria</taxon>
        <taxon>Pseudomonadati</taxon>
        <taxon>Pseudomonadota</taxon>
        <taxon>Betaproteobacteria</taxon>
        <taxon>Burkholderiales</taxon>
        <taxon>Alcaligenaceae</taxon>
        <taxon>Achromobacter</taxon>
    </lineage>
</organism>
<reference evidence="2 3" key="1">
    <citation type="submission" date="2020-04" db="EMBL/GenBank/DDBJ databases">
        <title>Achromobacter ruhlandii genome sequencing and assembly.</title>
        <authorList>
            <person name="Martins R.C.R."/>
            <person name="Perdigao-Neto L.V."/>
            <person name="Levin A.S.S."/>
            <person name="Costa S.F."/>
        </authorList>
    </citation>
    <scope>NUCLEOTIDE SEQUENCE [LARGE SCALE GENOMIC DNA]</scope>
    <source>
        <strain evidence="2 3">9035ralo</strain>
    </source>
</reference>
<dbReference type="Proteomes" id="UP000542405">
    <property type="component" value="Unassembled WGS sequence"/>
</dbReference>
<comment type="caution">
    <text evidence="2">The sequence shown here is derived from an EMBL/GenBank/DDBJ whole genome shotgun (WGS) entry which is preliminary data.</text>
</comment>
<accession>A0A848NN41</accession>
<name>A0A848NN41_9BURK</name>
<evidence type="ECO:0000256" key="1">
    <source>
        <dbReference type="SAM" id="SignalP"/>
    </source>
</evidence>
<keyword evidence="1" id="KW-0732">Signal</keyword>